<evidence type="ECO:0000313" key="1">
    <source>
        <dbReference type="EMBL" id="MFC4542441.1"/>
    </source>
</evidence>
<dbReference type="EMBL" id="JBHSFA010000005">
    <property type="protein sequence ID" value="MFC4542441.1"/>
    <property type="molecule type" value="Genomic_DNA"/>
</dbReference>
<dbReference type="Proteomes" id="UP001595898">
    <property type="component" value="Unassembled WGS sequence"/>
</dbReference>
<dbReference type="RefSeq" id="WP_250141839.1">
    <property type="nucleotide sequence ID" value="NZ_JALIQP010000004.1"/>
</dbReference>
<protein>
    <submittedName>
        <fullName evidence="1">Uncharacterized protein</fullName>
    </submittedName>
</protein>
<evidence type="ECO:0000313" key="2">
    <source>
        <dbReference type="Proteomes" id="UP001595898"/>
    </source>
</evidence>
<gene>
    <name evidence="1" type="ORF">ACFO5R_10950</name>
</gene>
<sequence length="153" mass="16531">MAKRFADVPTDDWCRMVQVFYEGGNPVLHGVGFLGGERDDFHGGVPCQVFVAALDTRHRTGMWSTTASEHSAPMSLRTPTAFAWTFVNSPVEMVLAISSVAPTAPSEYDETMDPNAESALTWSGLSSLAMLPTSCRTTDFTSSGDSAAIFERT</sequence>
<reference evidence="1 2" key="1">
    <citation type="journal article" date="2019" name="Int. J. Syst. Evol. Microbiol.">
        <title>The Global Catalogue of Microorganisms (GCM) 10K type strain sequencing project: providing services to taxonomists for standard genome sequencing and annotation.</title>
        <authorList>
            <consortium name="The Broad Institute Genomics Platform"/>
            <consortium name="The Broad Institute Genome Sequencing Center for Infectious Disease"/>
            <person name="Wu L."/>
            <person name="Ma J."/>
        </authorList>
    </citation>
    <scope>NUCLEOTIDE SEQUENCE [LARGE SCALE GENOMIC DNA]</scope>
    <source>
        <strain evidence="1 2">WLHS5</strain>
    </source>
</reference>
<proteinExistence type="predicted"/>
<comment type="caution">
    <text evidence="1">The sequence shown here is derived from an EMBL/GenBank/DDBJ whole genome shotgun (WGS) entry which is preliminary data.</text>
</comment>
<name>A0ABD5PPN6_9EURY</name>
<organism evidence="1 2">
    <name type="scientific">Halosolutus amylolyticus</name>
    <dbReference type="NCBI Taxonomy" id="2932267"/>
    <lineage>
        <taxon>Archaea</taxon>
        <taxon>Methanobacteriati</taxon>
        <taxon>Methanobacteriota</taxon>
        <taxon>Stenosarchaea group</taxon>
        <taxon>Halobacteria</taxon>
        <taxon>Halobacteriales</taxon>
        <taxon>Natrialbaceae</taxon>
        <taxon>Halosolutus</taxon>
    </lineage>
</organism>
<dbReference type="AlphaFoldDB" id="A0ABD5PPN6"/>
<keyword evidence="2" id="KW-1185">Reference proteome</keyword>
<accession>A0ABD5PPN6</accession>